<dbReference type="InterPro" id="IPR013538">
    <property type="entry name" value="ASHA1/2-like_C"/>
</dbReference>
<name>A0A2S7WRM3_9FLAO</name>
<dbReference type="Proteomes" id="UP000238882">
    <property type="component" value="Unassembled WGS sequence"/>
</dbReference>
<dbReference type="Pfam" id="PF08327">
    <property type="entry name" value="AHSA1"/>
    <property type="match status" value="1"/>
</dbReference>
<evidence type="ECO:0000256" key="1">
    <source>
        <dbReference type="ARBA" id="ARBA00006817"/>
    </source>
</evidence>
<sequence length="174" mass="19998">MGQKLEDRILSEIDTTIANNIVLKQSFTVNVPIDSVWNAYTTKKGWESWATSIAEVDFKINGRIRTNYNKKGEIGDKNTITLYVVNYIPKKQITLQAKLTKNFPEFMKKDEKDLFNIIHFKEINTSKTEVISYGIGYKNSKKYNSLLKFFIQGNVTSCGNLINYLETGKTSVKY</sequence>
<comment type="similarity">
    <text evidence="1">Belongs to the AHA1 family.</text>
</comment>
<keyword evidence="4" id="KW-1185">Reference proteome</keyword>
<dbReference type="InterPro" id="IPR023393">
    <property type="entry name" value="START-like_dom_sf"/>
</dbReference>
<evidence type="ECO:0000313" key="3">
    <source>
        <dbReference type="EMBL" id="PQJ80253.1"/>
    </source>
</evidence>
<dbReference type="AlphaFoldDB" id="A0A2S7WRM3"/>
<accession>A0A2S7WRM3</accession>
<dbReference type="SUPFAM" id="SSF55961">
    <property type="entry name" value="Bet v1-like"/>
    <property type="match status" value="1"/>
</dbReference>
<gene>
    <name evidence="3" type="ORF">BTO18_14170</name>
</gene>
<comment type="caution">
    <text evidence="3">The sequence shown here is derived from an EMBL/GenBank/DDBJ whole genome shotgun (WGS) entry which is preliminary data.</text>
</comment>
<protein>
    <recommendedName>
        <fullName evidence="2">Activator of Hsp90 ATPase homologue 1/2-like C-terminal domain-containing protein</fullName>
    </recommendedName>
</protein>
<dbReference type="EMBL" id="MSCN01000001">
    <property type="protein sequence ID" value="PQJ80253.1"/>
    <property type="molecule type" value="Genomic_DNA"/>
</dbReference>
<organism evidence="3 4">
    <name type="scientific">Polaribacter porphyrae</name>
    <dbReference type="NCBI Taxonomy" id="1137780"/>
    <lineage>
        <taxon>Bacteria</taxon>
        <taxon>Pseudomonadati</taxon>
        <taxon>Bacteroidota</taxon>
        <taxon>Flavobacteriia</taxon>
        <taxon>Flavobacteriales</taxon>
        <taxon>Flavobacteriaceae</taxon>
    </lineage>
</organism>
<proteinExistence type="inferred from homology"/>
<reference evidence="3 4" key="1">
    <citation type="submission" date="2016-12" db="EMBL/GenBank/DDBJ databases">
        <title>Trade-off between light-utilization and light-protection in marine flavobacteria.</title>
        <authorList>
            <person name="Kumagai Y."/>
            <person name="Yoshizawa S."/>
            <person name="Kogure K."/>
            <person name="Iwasaki W."/>
        </authorList>
    </citation>
    <scope>NUCLEOTIDE SEQUENCE [LARGE SCALE GENOMIC DNA]</scope>
    <source>
        <strain evidence="3 4">NBRC 108759</strain>
    </source>
</reference>
<dbReference type="Gene3D" id="3.30.530.20">
    <property type="match status" value="1"/>
</dbReference>
<evidence type="ECO:0000259" key="2">
    <source>
        <dbReference type="Pfam" id="PF08327"/>
    </source>
</evidence>
<feature type="domain" description="Activator of Hsp90 ATPase homologue 1/2-like C-terminal" evidence="2">
    <location>
        <begin position="30"/>
        <end position="145"/>
    </location>
</feature>
<evidence type="ECO:0000313" key="4">
    <source>
        <dbReference type="Proteomes" id="UP000238882"/>
    </source>
</evidence>